<keyword evidence="4" id="KW-0067">ATP-binding</keyword>
<dbReference type="OrthoDB" id="9806285at2"/>
<dbReference type="GO" id="GO:0005524">
    <property type="term" value="F:ATP binding"/>
    <property type="evidence" value="ECO:0007669"/>
    <property type="project" value="UniProtKB-KW"/>
</dbReference>
<name>A0A0C1TZP4_9CLOT</name>
<organism evidence="6 7">
    <name type="scientific">Clostridium argentinense CDC 2741</name>
    <dbReference type="NCBI Taxonomy" id="1418104"/>
    <lineage>
        <taxon>Bacteria</taxon>
        <taxon>Bacillati</taxon>
        <taxon>Bacillota</taxon>
        <taxon>Clostridia</taxon>
        <taxon>Eubacteriales</taxon>
        <taxon>Clostridiaceae</taxon>
        <taxon>Clostridium</taxon>
    </lineage>
</organism>
<dbReference type="InterPro" id="IPR050319">
    <property type="entry name" value="ABC_transp_ATP-bind"/>
</dbReference>
<protein>
    <submittedName>
        <fullName evidence="6">ABC transporter family protein</fullName>
    </submittedName>
</protein>
<evidence type="ECO:0000259" key="5">
    <source>
        <dbReference type="PROSITE" id="PS50893"/>
    </source>
</evidence>
<dbReference type="PANTHER" id="PTHR43776">
    <property type="entry name" value="TRANSPORT ATP-BINDING PROTEIN"/>
    <property type="match status" value="1"/>
</dbReference>
<dbReference type="InterPro" id="IPR003439">
    <property type="entry name" value="ABC_transporter-like_ATP-bd"/>
</dbReference>
<proteinExistence type="inferred from homology"/>
<evidence type="ECO:0000256" key="4">
    <source>
        <dbReference type="ARBA" id="ARBA00022840"/>
    </source>
</evidence>
<evidence type="ECO:0000256" key="1">
    <source>
        <dbReference type="ARBA" id="ARBA00005417"/>
    </source>
</evidence>
<keyword evidence="2" id="KW-0813">Transport</keyword>
<dbReference type="InterPro" id="IPR003593">
    <property type="entry name" value="AAA+_ATPase"/>
</dbReference>
<dbReference type="Pfam" id="PF00005">
    <property type="entry name" value="ABC_tran"/>
    <property type="match status" value="1"/>
</dbReference>
<dbReference type="STRING" id="29341.RSJ17_15995"/>
<dbReference type="CDD" id="cd03257">
    <property type="entry name" value="ABC_NikE_OppD_transporters"/>
    <property type="match status" value="1"/>
</dbReference>
<dbReference type="Gene3D" id="3.40.50.300">
    <property type="entry name" value="P-loop containing nucleotide triphosphate hydrolases"/>
    <property type="match status" value="1"/>
</dbReference>
<dbReference type="PROSITE" id="PS00211">
    <property type="entry name" value="ABC_TRANSPORTER_1"/>
    <property type="match status" value="1"/>
</dbReference>
<dbReference type="RefSeq" id="WP_039633830.1">
    <property type="nucleotide sequence ID" value="NZ_AYSO01000017.1"/>
</dbReference>
<dbReference type="PROSITE" id="PS50893">
    <property type="entry name" value="ABC_TRANSPORTER_2"/>
    <property type="match status" value="1"/>
</dbReference>
<dbReference type="GO" id="GO:0055085">
    <property type="term" value="P:transmembrane transport"/>
    <property type="evidence" value="ECO:0007669"/>
    <property type="project" value="UniProtKB-ARBA"/>
</dbReference>
<dbReference type="Proteomes" id="UP000031366">
    <property type="component" value="Unassembled WGS sequence"/>
</dbReference>
<keyword evidence="3" id="KW-0547">Nucleotide-binding</keyword>
<dbReference type="EMBL" id="AYSO01000017">
    <property type="protein sequence ID" value="KIE46084.1"/>
    <property type="molecule type" value="Genomic_DNA"/>
</dbReference>
<sequence>MIEIINLRKRFKNGIVNRNVVTAVDGVSFKIEKGKTLGLVGESGCGKSTLSRIILKLIKPDSGRIIYNEEDITNYSFSKMRDLRREMQIIFQHPDSALNPKKTIEESLIEPLKLHKIYNKNASQKYIKNYLDFVGLSDEVLLRYPYQVSGGQAQRVALARVLLLKPKFIILDEPTSMLDVSVQAQVIQLLKKAQKEFGITYLFISHDIDLVKAVSDDIAVMLDGKIVEIIKAEEIYKNAKNEYTKRLTESFVNF</sequence>
<gene>
    <name evidence="6" type="ORF">U732_1905</name>
</gene>
<dbReference type="InterPro" id="IPR027417">
    <property type="entry name" value="P-loop_NTPase"/>
</dbReference>
<dbReference type="InterPro" id="IPR017871">
    <property type="entry name" value="ABC_transporter-like_CS"/>
</dbReference>
<comment type="similarity">
    <text evidence="1">Belongs to the ABC transporter superfamily.</text>
</comment>
<reference evidence="6 7" key="1">
    <citation type="journal article" date="2015" name="Infect. Genet. Evol.">
        <title>Genomic sequences of six botulinum neurotoxin-producing strains representing three clostridial species illustrate the mobility and diversity of botulinum neurotoxin genes.</title>
        <authorList>
            <person name="Smith T.J."/>
            <person name="Hill K.K."/>
            <person name="Xie G."/>
            <person name="Foley B.T."/>
            <person name="Williamson C.H."/>
            <person name="Foster J.T."/>
            <person name="Johnson S.L."/>
            <person name="Chertkov O."/>
            <person name="Teshima H."/>
            <person name="Gibbons H.S."/>
            <person name="Johnsky L.A."/>
            <person name="Karavis M.A."/>
            <person name="Smith L.A."/>
        </authorList>
    </citation>
    <scope>NUCLEOTIDE SEQUENCE [LARGE SCALE GENOMIC DNA]</scope>
    <source>
        <strain evidence="6 7">CDC 2741</strain>
    </source>
</reference>
<dbReference type="GO" id="GO:0016887">
    <property type="term" value="F:ATP hydrolysis activity"/>
    <property type="evidence" value="ECO:0007669"/>
    <property type="project" value="InterPro"/>
</dbReference>
<comment type="caution">
    <text evidence="6">The sequence shown here is derived from an EMBL/GenBank/DDBJ whole genome shotgun (WGS) entry which is preliminary data.</text>
</comment>
<evidence type="ECO:0000256" key="3">
    <source>
        <dbReference type="ARBA" id="ARBA00022741"/>
    </source>
</evidence>
<feature type="domain" description="ABC transporter" evidence="5">
    <location>
        <begin position="2"/>
        <end position="248"/>
    </location>
</feature>
<evidence type="ECO:0000313" key="6">
    <source>
        <dbReference type="EMBL" id="KIE46084.1"/>
    </source>
</evidence>
<dbReference type="PANTHER" id="PTHR43776:SF7">
    <property type="entry name" value="D,D-DIPEPTIDE TRANSPORT ATP-BINDING PROTEIN DDPF-RELATED"/>
    <property type="match status" value="1"/>
</dbReference>
<dbReference type="SUPFAM" id="SSF52540">
    <property type="entry name" value="P-loop containing nucleoside triphosphate hydrolases"/>
    <property type="match status" value="1"/>
</dbReference>
<evidence type="ECO:0000313" key="7">
    <source>
        <dbReference type="Proteomes" id="UP000031366"/>
    </source>
</evidence>
<dbReference type="AlphaFoldDB" id="A0A0C1TZP4"/>
<dbReference type="SMART" id="SM00382">
    <property type="entry name" value="AAA"/>
    <property type="match status" value="1"/>
</dbReference>
<accession>A0A0C1TZP4</accession>
<keyword evidence="7" id="KW-1185">Reference proteome</keyword>
<evidence type="ECO:0000256" key="2">
    <source>
        <dbReference type="ARBA" id="ARBA00022448"/>
    </source>
</evidence>